<keyword evidence="6" id="KW-1185">Reference proteome</keyword>
<gene>
    <name evidence="5" type="ORF">Dbus_chr3Rg2454</name>
</gene>
<dbReference type="PANTHER" id="PTHR10655">
    <property type="entry name" value="LYSOPHOSPHOLIPASE-RELATED"/>
    <property type="match status" value="1"/>
</dbReference>
<dbReference type="OMA" id="LEYPHIK"/>
<dbReference type="EMBL" id="CP012526">
    <property type="protein sequence ID" value="ALC47704.1"/>
    <property type="molecule type" value="Genomic_DNA"/>
</dbReference>
<dbReference type="Proteomes" id="UP000494163">
    <property type="component" value="Chromosome 3R"/>
</dbReference>
<dbReference type="InterPro" id="IPR029058">
    <property type="entry name" value="AB_hydrolase_fold"/>
</dbReference>
<dbReference type="EC" id="3.1.2.22" evidence="2"/>
<sequence length="232" mass="26113">MAAARRYSASVIFFHGSGDTGPNVMEWVRFLLGKDLDFSHIKVVYPTAPKQKYTPLNGSYSHVWFDRQSVNIAALETRKSMSQSYDIVQKLIQNEVDEGIPINRIIVGGFSMGGALALHAGYHLNTDLAGVFAHSSFLNRQSVVYESLQNPKKVEGSLALPELLMFHGQRDTLVPLEWGKETFDTLNKLGVEGTFTPLNNALHELKRKSLLEFEEWILKKLPPLKNEVQNKL</sequence>
<keyword evidence="3" id="KW-0378">Hydrolase</keyword>
<evidence type="ECO:0000313" key="5">
    <source>
        <dbReference type="EMBL" id="ALC47704.1"/>
    </source>
</evidence>
<comment type="similarity">
    <text evidence="1">Belongs to the AB hydrolase superfamily. AB hydrolase 2 family.</text>
</comment>
<evidence type="ECO:0000259" key="4">
    <source>
        <dbReference type="Pfam" id="PF02230"/>
    </source>
</evidence>
<dbReference type="PANTHER" id="PTHR10655:SF17">
    <property type="entry name" value="LYSOPHOSPHOLIPASE-LIKE PROTEIN 1"/>
    <property type="match status" value="1"/>
</dbReference>
<dbReference type="Gene3D" id="3.40.50.1820">
    <property type="entry name" value="alpha/beta hydrolase"/>
    <property type="match status" value="1"/>
</dbReference>
<dbReference type="Pfam" id="PF02230">
    <property type="entry name" value="Abhydrolase_2"/>
    <property type="match status" value="1"/>
</dbReference>
<dbReference type="GO" id="GO:0052689">
    <property type="term" value="F:carboxylic ester hydrolase activity"/>
    <property type="evidence" value="ECO:0007669"/>
    <property type="project" value="TreeGrafter"/>
</dbReference>
<reference evidence="5 6" key="1">
    <citation type="submission" date="2015-08" db="EMBL/GenBank/DDBJ databases">
        <title>Ancestral chromatin configuration constrains chromatin evolution on differentiating sex chromosomes in Drosophila.</title>
        <authorList>
            <person name="Zhou Q."/>
            <person name="Bachtrog D."/>
        </authorList>
    </citation>
    <scope>NUCLEOTIDE SEQUENCE [LARGE SCALE GENOMIC DNA]</scope>
    <source>
        <tissue evidence="5">Whole larvae</tissue>
    </source>
</reference>
<dbReference type="InterPro" id="IPR050565">
    <property type="entry name" value="LYPA1-2/EST-like"/>
</dbReference>
<dbReference type="GO" id="GO:0008474">
    <property type="term" value="F:palmitoyl-(protein) hydrolase activity"/>
    <property type="evidence" value="ECO:0007669"/>
    <property type="project" value="UniProtKB-EC"/>
</dbReference>
<dbReference type="OrthoDB" id="2418081at2759"/>
<feature type="domain" description="Phospholipase/carboxylesterase/thioesterase" evidence="4">
    <location>
        <begin position="4"/>
        <end position="217"/>
    </location>
</feature>
<name>A0A0M4EGX3_DROBS</name>
<dbReference type="SMR" id="A0A0M4EGX3"/>
<organism evidence="5 6">
    <name type="scientific">Drosophila busckii</name>
    <name type="common">Fruit fly</name>
    <dbReference type="NCBI Taxonomy" id="30019"/>
    <lineage>
        <taxon>Eukaryota</taxon>
        <taxon>Metazoa</taxon>
        <taxon>Ecdysozoa</taxon>
        <taxon>Arthropoda</taxon>
        <taxon>Hexapoda</taxon>
        <taxon>Insecta</taxon>
        <taxon>Pterygota</taxon>
        <taxon>Neoptera</taxon>
        <taxon>Endopterygota</taxon>
        <taxon>Diptera</taxon>
        <taxon>Brachycera</taxon>
        <taxon>Muscomorpha</taxon>
        <taxon>Ephydroidea</taxon>
        <taxon>Drosophilidae</taxon>
        <taxon>Drosophila</taxon>
    </lineage>
</organism>
<evidence type="ECO:0000256" key="2">
    <source>
        <dbReference type="ARBA" id="ARBA00012423"/>
    </source>
</evidence>
<dbReference type="InterPro" id="IPR003140">
    <property type="entry name" value="PLipase/COase/thioEstase"/>
</dbReference>
<dbReference type="AlphaFoldDB" id="A0A0M4EGX3"/>
<accession>A0A0M4EGX3</accession>
<evidence type="ECO:0000313" key="6">
    <source>
        <dbReference type="Proteomes" id="UP000494163"/>
    </source>
</evidence>
<dbReference type="STRING" id="30019.A0A0M4EGX3"/>
<evidence type="ECO:0000256" key="3">
    <source>
        <dbReference type="ARBA" id="ARBA00022801"/>
    </source>
</evidence>
<dbReference type="GO" id="GO:0005737">
    <property type="term" value="C:cytoplasm"/>
    <property type="evidence" value="ECO:0007669"/>
    <property type="project" value="TreeGrafter"/>
</dbReference>
<dbReference type="SUPFAM" id="SSF53474">
    <property type="entry name" value="alpha/beta-Hydrolases"/>
    <property type="match status" value="1"/>
</dbReference>
<proteinExistence type="inferred from homology"/>
<protein>
    <recommendedName>
        <fullName evidence="2">palmitoyl-protein hydrolase</fullName>
        <ecNumber evidence="2">3.1.2.22</ecNumber>
    </recommendedName>
</protein>
<evidence type="ECO:0000256" key="1">
    <source>
        <dbReference type="ARBA" id="ARBA00006499"/>
    </source>
</evidence>